<gene>
    <name evidence="11" type="primary">yfiH</name>
    <name evidence="11" type="ORF">VTH8203_00602</name>
</gene>
<evidence type="ECO:0000256" key="1">
    <source>
        <dbReference type="ARBA" id="ARBA00000553"/>
    </source>
</evidence>
<evidence type="ECO:0000256" key="7">
    <source>
        <dbReference type="ARBA" id="ARBA00047989"/>
    </source>
</evidence>
<dbReference type="PANTHER" id="PTHR30616:SF2">
    <property type="entry name" value="PURINE NUCLEOSIDE PHOSPHORYLASE LACC1"/>
    <property type="match status" value="1"/>
</dbReference>
<keyword evidence="5" id="KW-0378">Hydrolase</keyword>
<keyword evidence="4" id="KW-0479">Metal-binding</keyword>
<evidence type="ECO:0000256" key="2">
    <source>
        <dbReference type="ARBA" id="ARBA00007353"/>
    </source>
</evidence>
<comment type="catalytic activity">
    <reaction evidence="1">
        <text>inosine + phosphate = alpha-D-ribose 1-phosphate + hypoxanthine</text>
        <dbReference type="Rhea" id="RHEA:27646"/>
        <dbReference type="ChEBI" id="CHEBI:17368"/>
        <dbReference type="ChEBI" id="CHEBI:17596"/>
        <dbReference type="ChEBI" id="CHEBI:43474"/>
        <dbReference type="ChEBI" id="CHEBI:57720"/>
        <dbReference type="EC" id="2.4.2.1"/>
    </reaction>
    <physiologicalReaction direction="left-to-right" evidence="1">
        <dbReference type="Rhea" id="RHEA:27647"/>
    </physiologicalReaction>
</comment>
<evidence type="ECO:0000313" key="11">
    <source>
        <dbReference type="EMBL" id="SNX46966.1"/>
    </source>
</evidence>
<organism evidence="11 12">
    <name type="scientific">Vibrio thalassae</name>
    <dbReference type="NCBI Taxonomy" id="1243014"/>
    <lineage>
        <taxon>Bacteria</taxon>
        <taxon>Pseudomonadati</taxon>
        <taxon>Pseudomonadota</taxon>
        <taxon>Gammaproteobacteria</taxon>
        <taxon>Vibrionales</taxon>
        <taxon>Vibrionaceae</taxon>
        <taxon>Vibrio</taxon>
    </lineage>
</organism>
<keyword evidence="6" id="KW-0862">Zinc</keyword>
<evidence type="ECO:0000256" key="8">
    <source>
        <dbReference type="ARBA" id="ARBA00048968"/>
    </source>
</evidence>
<dbReference type="RefSeq" id="WP_096992311.1">
    <property type="nucleotide sequence ID" value="NZ_JBHSII010000001.1"/>
</dbReference>
<dbReference type="Proteomes" id="UP000219336">
    <property type="component" value="Unassembled WGS sequence"/>
</dbReference>
<dbReference type="AlphaFoldDB" id="A0A240EEJ5"/>
<comment type="catalytic activity">
    <reaction evidence="8">
        <text>adenosine + phosphate = alpha-D-ribose 1-phosphate + adenine</text>
        <dbReference type="Rhea" id="RHEA:27642"/>
        <dbReference type="ChEBI" id="CHEBI:16335"/>
        <dbReference type="ChEBI" id="CHEBI:16708"/>
        <dbReference type="ChEBI" id="CHEBI:43474"/>
        <dbReference type="ChEBI" id="CHEBI:57720"/>
        <dbReference type="EC" id="2.4.2.1"/>
    </reaction>
    <physiologicalReaction direction="left-to-right" evidence="8">
        <dbReference type="Rhea" id="RHEA:27643"/>
    </physiologicalReaction>
</comment>
<dbReference type="OrthoDB" id="4279at2"/>
<name>A0A240EEJ5_9VIBR</name>
<evidence type="ECO:0000256" key="5">
    <source>
        <dbReference type="ARBA" id="ARBA00022801"/>
    </source>
</evidence>
<dbReference type="NCBIfam" id="TIGR00726">
    <property type="entry name" value="peptidoglycan editing factor PgeF"/>
    <property type="match status" value="1"/>
</dbReference>
<dbReference type="InterPro" id="IPR038371">
    <property type="entry name" value="Cu_polyphenol_OxRdtase_sf"/>
</dbReference>
<keyword evidence="12" id="KW-1185">Reference proteome</keyword>
<accession>A0A240EEJ5</accession>
<evidence type="ECO:0000256" key="10">
    <source>
        <dbReference type="RuleBase" id="RU361274"/>
    </source>
</evidence>
<dbReference type="GO" id="GO:0005507">
    <property type="term" value="F:copper ion binding"/>
    <property type="evidence" value="ECO:0007669"/>
    <property type="project" value="TreeGrafter"/>
</dbReference>
<dbReference type="GO" id="GO:0016787">
    <property type="term" value="F:hydrolase activity"/>
    <property type="evidence" value="ECO:0007669"/>
    <property type="project" value="UniProtKB-KW"/>
</dbReference>
<dbReference type="SUPFAM" id="SSF64438">
    <property type="entry name" value="CNF1/YfiH-like putative cysteine hydrolases"/>
    <property type="match status" value="1"/>
</dbReference>
<dbReference type="InterPro" id="IPR003730">
    <property type="entry name" value="Cu_polyphenol_OxRdtase"/>
</dbReference>
<evidence type="ECO:0000313" key="12">
    <source>
        <dbReference type="Proteomes" id="UP000219336"/>
    </source>
</evidence>
<evidence type="ECO:0000256" key="9">
    <source>
        <dbReference type="ARBA" id="ARBA00049893"/>
    </source>
</evidence>
<proteinExistence type="inferred from homology"/>
<dbReference type="CDD" id="cd16833">
    <property type="entry name" value="YfiH"/>
    <property type="match status" value="1"/>
</dbReference>
<protein>
    <recommendedName>
        <fullName evidence="10">Purine nucleoside phosphorylase</fullName>
    </recommendedName>
</protein>
<dbReference type="Pfam" id="PF02578">
    <property type="entry name" value="Cu-oxidase_4"/>
    <property type="match status" value="1"/>
</dbReference>
<dbReference type="Gene3D" id="3.60.140.10">
    <property type="entry name" value="CNF1/YfiH-like putative cysteine hydrolases"/>
    <property type="match status" value="1"/>
</dbReference>
<dbReference type="EMBL" id="OANU01000003">
    <property type="protein sequence ID" value="SNX46966.1"/>
    <property type="molecule type" value="Genomic_DNA"/>
</dbReference>
<dbReference type="InterPro" id="IPR011324">
    <property type="entry name" value="Cytotoxic_necrot_fac-like_cat"/>
</dbReference>
<comment type="catalytic activity">
    <reaction evidence="7">
        <text>adenosine + H2O + H(+) = inosine + NH4(+)</text>
        <dbReference type="Rhea" id="RHEA:24408"/>
        <dbReference type="ChEBI" id="CHEBI:15377"/>
        <dbReference type="ChEBI" id="CHEBI:15378"/>
        <dbReference type="ChEBI" id="CHEBI:16335"/>
        <dbReference type="ChEBI" id="CHEBI:17596"/>
        <dbReference type="ChEBI" id="CHEBI:28938"/>
        <dbReference type="EC" id="3.5.4.4"/>
    </reaction>
    <physiologicalReaction direction="left-to-right" evidence="7">
        <dbReference type="Rhea" id="RHEA:24409"/>
    </physiologicalReaction>
</comment>
<dbReference type="GO" id="GO:0017061">
    <property type="term" value="F:S-methyl-5-thioadenosine phosphorylase activity"/>
    <property type="evidence" value="ECO:0007669"/>
    <property type="project" value="UniProtKB-EC"/>
</dbReference>
<keyword evidence="3" id="KW-0808">Transferase</keyword>
<sequence>MSLLTPNWVTPNNVEAVSSTRENGVSKAPFSSFNLGMHVGDEPSDVLANRQVLQISADMPSSPVWLNQTHSTNIAIVQAATEQVLDADASFTRTPGVVLSAMTADCLPILICAKDGSAVAAVHAGWRGLADGIVEKAANLFDSEAQAWIGPAIGFDAFEVGLDVKHAFCQTNPEYSVAFKAGANPDKWLADLAHIAQMKLQASGIRDVTLSSLCTFSDEKRFFSYRRDGQTGRMASFIWINH</sequence>
<dbReference type="PANTHER" id="PTHR30616">
    <property type="entry name" value="UNCHARACTERIZED PROTEIN YFIH"/>
    <property type="match status" value="1"/>
</dbReference>
<comment type="catalytic activity">
    <reaction evidence="9">
        <text>S-methyl-5'-thioadenosine + phosphate = 5-(methylsulfanyl)-alpha-D-ribose 1-phosphate + adenine</text>
        <dbReference type="Rhea" id="RHEA:11852"/>
        <dbReference type="ChEBI" id="CHEBI:16708"/>
        <dbReference type="ChEBI" id="CHEBI:17509"/>
        <dbReference type="ChEBI" id="CHEBI:43474"/>
        <dbReference type="ChEBI" id="CHEBI:58533"/>
        <dbReference type="EC" id="2.4.2.28"/>
    </reaction>
    <physiologicalReaction direction="left-to-right" evidence="9">
        <dbReference type="Rhea" id="RHEA:11853"/>
    </physiologicalReaction>
</comment>
<comment type="similarity">
    <text evidence="2 10">Belongs to the purine nucleoside phosphorylase YfiH/LACC1 family.</text>
</comment>
<evidence type="ECO:0000256" key="3">
    <source>
        <dbReference type="ARBA" id="ARBA00022679"/>
    </source>
</evidence>
<evidence type="ECO:0000256" key="6">
    <source>
        <dbReference type="ARBA" id="ARBA00022833"/>
    </source>
</evidence>
<evidence type="ECO:0000256" key="4">
    <source>
        <dbReference type="ARBA" id="ARBA00022723"/>
    </source>
</evidence>
<reference evidence="12" key="1">
    <citation type="submission" date="2016-06" db="EMBL/GenBank/DDBJ databases">
        <authorList>
            <person name="Rodrigo-Torres L."/>
            <person name="Arahal R.D."/>
            <person name="Lucena T."/>
        </authorList>
    </citation>
    <scope>NUCLEOTIDE SEQUENCE [LARGE SCALE GENOMIC DNA]</scope>
    <source>
        <strain evidence="12">CECT8203</strain>
    </source>
</reference>